<dbReference type="AlphaFoldDB" id="A0A6N2XE20"/>
<protein>
    <recommendedName>
        <fullName evidence="2">HK97 gp10 family phage protein</fullName>
    </recommendedName>
</protein>
<gene>
    <name evidence="1" type="ORF">CILFYP12_04288</name>
</gene>
<reference evidence="1" key="1">
    <citation type="submission" date="2019-11" db="EMBL/GenBank/DDBJ databases">
        <authorList>
            <person name="Feng L."/>
        </authorList>
    </citation>
    <scope>NUCLEOTIDE SEQUENCE</scope>
    <source>
        <strain evidence="1">CinnocuumLFYP12</strain>
    </source>
</reference>
<proteinExistence type="predicted"/>
<organism evidence="1">
    <name type="scientific">Clostridium innocuum</name>
    <dbReference type="NCBI Taxonomy" id="1522"/>
    <lineage>
        <taxon>Bacteria</taxon>
        <taxon>Bacillati</taxon>
        <taxon>Bacillota</taxon>
        <taxon>Clostridia</taxon>
        <taxon>Eubacteriales</taxon>
        <taxon>Clostridiaceae</taxon>
        <taxon>Clostridium</taxon>
    </lineage>
</organism>
<dbReference type="RefSeq" id="WP_008729061.1">
    <property type="nucleotide sequence ID" value="NZ_BAABXQ010000006.1"/>
</dbReference>
<evidence type="ECO:0008006" key="2">
    <source>
        <dbReference type="Google" id="ProtNLM"/>
    </source>
</evidence>
<name>A0A6N2XE20_CLOIN</name>
<dbReference type="EMBL" id="CACRTE010000058">
    <property type="protein sequence ID" value="VYT52465.1"/>
    <property type="molecule type" value="Genomic_DNA"/>
</dbReference>
<evidence type="ECO:0000313" key="1">
    <source>
        <dbReference type="EMBL" id="VYT52465.1"/>
    </source>
</evidence>
<sequence>MSNKMSCDFTGFKDLLERLDEISGDIKPAVNECLEKVHGMITEEAAEAIKKHHLTGDTEKSLIDKPSVEWSGMQAEMNVGFKIRDGGLASIFLMYGTPKIKKDQQLYNAFRGSKMKKRIKEVQEVVIRRHLQISAKKGK</sequence>
<accession>A0A6N2XE20</accession>